<dbReference type="RefSeq" id="WP_377169416.1">
    <property type="nucleotide sequence ID" value="NZ_JBHTJC010000001.1"/>
</dbReference>
<dbReference type="Pfam" id="PF06226">
    <property type="entry name" value="DUF1007"/>
    <property type="match status" value="1"/>
</dbReference>
<evidence type="ECO:0000313" key="2">
    <source>
        <dbReference type="Proteomes" id="UP001607157"/>
    </source>
</evidence>
<organism evidence="1 2">
    <name type="scientific">Roseovarius aquimarinus</name>
    <dbReference type="NCBI Taxonomy" id="1229156"/>
    <lineage>
        <taxon>Bacteria</taxon>
        <taxon>Pseudomonadati</taxon>
        <taxon>Pseudomonadota</taxon>
        <taxon>Alphaproteobacteria</taxon>
        <taxon>Rhodobacterales</taxon>
        <taxon>Roseobacteraceae</taxon>
        <taxon>Roseovarius</taxon>
    </lineage>
</organism>
<dbReference type="EMBL" id="JBIHMM010000001">
    <property type="protein sequence ID" value="MFH0252545.1"/>
    <property type="molecule type" value="Genomic_DNA"/>
</dbReference>
<evidence type="ECO:0000313" key="1">
    <source>
        <dbReference type="EMBL" id="MFH0252545.1"/>
    </source>
</evidence>
<reference evidence="1 2" key="1">
    <citation type="submission" date="2024-10" db="EMBL/GenBank/DDBJ databases">
        <authorList>
            <person name="Yang X.-N."/>
        </authorList>
    </citation>
    <scope>NUCLEOTIDE SEQUENCE [LARGE SCALE GENOMIC DNA]</scope>
    <source>
        <strain evidence="1 2">CAU 1059</strain>
    </source>
</reference>
<sequence>MHKLKAIMTAAMLALPAGQGTAHPHVFIDAALSLIFDDEGRLAALRIGWSYDEFYSLVMIEDAGLDADGDGTPEPDKLEAFAGKDVDWDAGFPGDVTLEREGSDVALARPVKHRAYYEEGRIITTHVRPLAEPIEVDPEAVARIYDPSFFVAYDVPTLPVIEGAEACEVTRRAADTDKAYAEYGEKLASVDMDEDPFAEVDLGDIGILFADAFEVTCAAPS</sequence>
<gene>
    <name evidence="1" type="ORF">ACGRVM_01450</name>
</gene>
<proteinExistence type="predicted"/>
<dbReference type="Proteomes" id="UP001607157">
    <property type="component" value="Unassembled WGS sequence"/>
</dbReference>
<name>A0ABW7I316_9RHOB</name>
<accession>A0ABW7I316</accession>
<protein>
    <submittedName>
        <fullName evidence="1">DUF1007 family protein</fullName>
    </submittedName>
</protein>
<dbReference type="InterPro" id="IPR010412">
    <property type="entry name" value="DUF1007"/>
</dbReference>
<comment type="caution">
    <text evidence="1">The sequence shown here is derived from an EMBL/GenBank/DDBJ whole genome shotgun (WGS) entry which is preliminary data.</text>
</comment>
<keyword evidence="2" id="KW-1185">Reference proteome</keyword>